<dbReference type="EMBL" id="HE601438">
    <property type="protein sequence ID" value="CAR98524.1"/>
    <property type="molecule type" value="Genomic_DNA"/>
</dbReference>
<dbReference type="RefSeq" id="XP_045098096.1">
    <property type="nucleotide sequence ID" value="XM_045242256.1"/>
</dbReference>
<dbReference type="CTD" id="68917043"/>
<proteinExistence type="predicted"/>
<dbReference type="InParanoid" id="B6IF44"/>
<keyword evidence="3" id="KW-1185">Reference proteome</keyword>
<dbReference type="AlphaFoldDB" id="B6IF44"/>
<dbReference type="HOGENOM" id="CLU_1526524_0_0_1"/>
<protein>
    <submittedName>
        <fullName evidence="2">Protein CBG25557</fullName>
    </submittedName>
</protein>
<reference evidence="2 3" key="2">
    <citation type="journal article" date="2011" name="PLoS Genet.">
        <title>Caenorhabditis briggsae recombinant inbred line genotypes reveal inter-strain incompatibility and the evolution of recombination.</title>
        <authorList>
            <person name="Ross J.A."/>
            <person name="Koboldt D.C."/>
            <person name="Staisch J.E."/>
            <person name="Chamberlin H.M."/>
            <person name="Gupta B.P."/>
            <person name="Miller R.D."/>
            <person name="Baird S.E."/>
            <person name="Haag E.S."/>
        </authorList>
    </citation>
    <scope>NUCLEOTIDE SEQUENCE [LARGE SCALE GENOMIC DNA]</scope>
    <source>
        <strain evidence="2 3">AF16</strain>
    </source>
</reference>
<evidence type="ECO:0000313" key="3">
    <source>
        <dbReference type="Proteomes" id="UP000008549"/>
    </source>
</evidence>
<reference evidence="2 3" key="1">
    <citation type="journal article" date="2003" name="PLoS Biol.">
        <title>The genome sequence of Caenorhabditis briggsae: a platform for comparative genomics.</title>
        <authorList>
            <person name="Stein L.D."/>
            <person name="Bao Z."/>
            <person name="Blasiar D."/>
            <person name="Blumenthal T."/>
            <person name="Brent M.R."/>
            <person name="Chen N."/>
            <person name="Chinwalla A."/>
            <person name="Clarke L."/>
            <person name="Clee C."/>
            <person name="Coghlan A."/>
            <person name="Coulson A."/>
            <person name="D'Eustachio P."/>
            <person name="Fitch D.H."/>
            <person name="Fulton L.A."/>
            <person name="Fulton R.E."/>
            <person name="Griffiths-Jones S."/>
            <person name="Harris T.W."/>
            <person name="Hillier L.W."/>
            <person name="Kamath R."/>
            <person name="Kuwabara P.E."/>
            <person name="Mardis E.R."/>
            <person name="Marra M.A."/>
            <person name="Miner T.L."/>
            <person name="Minx P."/>
            <person name="Mullikin J.C."/>
            <person name="Plumb R.W."/>
            <person name="Rogers J."/>
            <person name="Schein J.E."/>
            <person name="Sohrmann M."/>
            <person name="Spieth J."/>
            <person name="Stajich J.E."/>
            <person name="Wei C."/>
            <person name="Willey D."/>
            <person name="Wilson R.K."/>
            <person name="Durbin R."/>
            <person name="Waterston R.H."/>
        </authorList>
    </citation>
    <scope>NUCLEOTIDE SEQUENCE [LARGE SCALE GENOMIC DNA]</scope>
    <source>
        <strain evidence="2 3">AF16</strain>
    </source>
</reference>
<gene>
    <name evidence="2" type="ORF">CBG25557</name>
    <name evidence="2" type="ORF">CBG_25557</name>
</gene>
<accession>B6IF44</accession>
<organism evidence="2 3">
    <name type="scientific">Caenorhabditis briggsae</name>
    <dbReference type="NCBI Taxonomy" id="6238"/>
    <lineage>
        <taxon>Eukaryota</taxon>
        <taxon>Metazoa</taxon>
        <taxon>Ecdysozoa</taxon>
        <taxon>Nematoda</taxon>
        <taxon>Chromadorea</taxon>
        <taxon>Rhabditida</taxon>
        <taxon>Rhabditina</taxon>
        <taxon>Rhabditomorpha</taxon>
        <taxon>Rhabditoidea</taxon>
        <taxon>Rhabditidae</taxon>
        <taxon>Peloderinae</taxon>
        <taxon>Caenorhabditis</taxon>
    </lineage>
</organism>
<name>B6IF44_CAEBR</name>
<sequence length="176" mass="20352">MNVEMVFSGIQWRENVGGGGEKKKIVVRYGCEKKENGREWLARSYRSGTIKGKYGEREKANWELDNVKVRDGSVEDKRFFNSYQNVLLRTSHQLCKNGKSGKGEENEESEKRTDINQTKGETSESDDDFFLIGSRSCMRNCNHVPRPFRLHRYMFGCASRSGCDDPINGRSKVWHR</sequence>
<dbReference type="Proteomes" id="UP000008549">
    <property type="component" value="Unassembled WGS sequence"/>
</dbReference>
<feature type="region of interest" description="Disordered" evidence="1">
    <location>
        <begin position="96"/>
        <end position="127"/>
    </location>
</feature>
<dbReference type="GeneID" id="68917043"/>
<dbReference type="KEGG" id="cbr:CBG_25557"/>
<evidence type="ECO:0000256" key="1">
    <source>
        <dbReference type="SAM" id="MobiDB-lite"/>
    </source>
</evidence>
<evidence type="ECO:0000313" key="2">
    <source>
        <dbReference type="EMBL" id="CAR98524.1"/>
    </source>
</evidence>
<feature type="compositionally biased region" description="Basic and acidic residues" evidence="1">
    <location>
        <begin position="101"/>
        <end position="114"/>
    </location>
</feature>